<reference evidence="2" key="1">
    <citation type="submission" date="2020-05" db="EMBL/GenBank/DDBJ databases">
        <title>Classification of alakaliphilic streptomycetes isolated from an alkaline soil next to Lonar Crater, India and a proposal for the recognition of Streptomyces alkaliterrae sp. nov.</title>
        <authorList>
            <person name="Golinska P."/>
        </authorList>
    </citation>
    <scope>NUCLEOTIDE SEQUENCE [LARGE SCALE GENOMIC DNA]</scope>
    <source>
        <strain evidence="2">OF8</strain>
    </source>
</reference>
<evidence type="ECO:0000313" key="2">
    <source>
        <dbReference type="Proteomes" id="UP000517765"/>
    </source>
</evidence>
<dbReference type="Proteomes" id="UP000517765">
    <property type="component" value="Unassembled WGS sequence"/>
</dbReference>
<proteinExistence type="predicted"/>
<evidence type="ECO:0000313" key="1">
    <source>
        <dbReference type="EMBL" id="MBB1257429.1"/>
    </source>
</evidence>
<name>A0A7W3WS37_9ACTN</name>
<dbReference type="EMBL" id="JABJXA010000003">
    <property type="protein sequence ID" value="MBB1257429.1"/>
    <property type="molecule type" value="Genomic_DNA"/>
</dbReference>
<dbReference type="AlphaFoldDB" id="A0A7W3WS37"/>
<sequence length="166" mass="18867">MNSVLSQDLWDHEKRLRVEGRVRVHISKPTREMALQRADGETALRSAHARETVELELLLERLTDPALGPVWWVRRYADLQFAAGDPKEKVESVLSAFKQLQETLHAAKIDQTADEKLLVRRKIDEVFSVVEDEESLSLALQVMNRTLDLMWVNGSGQVAQDEPPSA</sequence>
<comment type="caution">
    <text evidence="1">The sequence shown here is derived from an EMBL/GenBank/DDBJ whole genome shotgun (WGS) entry which is preliminary data.</text>
</comment>
<accession>A0A7W3WS37</accession>
<organism evidence="1 2">
    <name type="scientific">Streptomyces alkaliterrae</name>
    <dbReference type="NCBI Taxonomy" id="2213162"/>
    <lineage>
        <taxon>Bacteria</taxon>
        <taxon>Bacillati</taxon>
        <taxon>Actinomycetota</taxon>
        <taxon>Actinomycetes</taxon>
        <taxon>Kitasatosporales</taxon>
        <taxon>Streptomycetaceae</taxon>
        <taxon>Streptomyces</taxon>
    </lineage>
</organism>
<gene>
    <name evidence="1" type="ORF">H3147_01085</name>
</gene>
<protein>
    <submittedName>
        <fullName evidence="1">Uncharacterized protein</fullName>
    </submittedName>
</protein>